<evidence type="ECO:0000313" key="5">
    <source>
        <dbReference type="EMBL" id="KAF6500849.1"/>
    </source>
</evidence>
<accession>A0A7J8JWV2</accession>
<dbReference type="Gene3D" id="3.30.70.1820">
    <property type="entry name" value="L1 transposable element, RRM domain"/>
    <property type="match status" value="1"/>
</dbReference>
<feature type="domain" description="L1 transposable element RRM" evidence="3">
    <location>
        <begin position="2"/>
        <end position="72"/>
    </location>
</feature>
<evidence type="ECO:0000256" key="2">
    <source>
        <dbReference type="SAM" id="MobiDB-lite"/>
    </source>
</evidence>
<evidence type="ECO:0000313" key="6">
    <source>
        <dbReference type="Proteomes" id="UP000550707"/>
    </source>
</evidence>
<protein>
    <submittedName>
        <fullName evidence="5">Uncharacterized protein</fullName>
    </submittedName>
</protein>
<dbReference type="InterPro" id="IPR004244">
    <property type="entry name" value="Transposase_22"/>
</dbReference>
<dbReference type="InterPro" id="IPR042566">
    <property type="entry name" value="L1_C"/>
</dbReference>
<comment type="caution">
    <text evidence="5">The sequence shown here is derived from an EMBL/GenBank/DDBJ whole genome shotgun (WGS) entry which is preliminary data.</text>
</comment>
<reference evidence="5 6" key="1">
    <citation type="journal article" date="2020" name="Nature">
        <title>Six reference-quality genomes reveal evolution of bat adaptations.</title>
        <authorList>
            <person name="Jebb D."/>
            <person name="Huang Z."/>
            <person name="Pippel M."/>
            <person name="Hughes G.M."/>
            <person name="Lavrichenko K."/>
            <person name="Devanna P."/>
            <person name="Winkler S."/>
            <person name="Jermiin L.S."/>
            <person name="Skirmuntt E.C."/>
            <person name="Katzourakis A."/>
            <person name="Burkitt-Gray L."/>
            <person name="Ray D.A."/>
            <person name="Sullivan K.A.M."/>
            <person name="Roscito J.G."/>
            <person name="Kirilenko B.M."/>
            <person name="Davalos L.M."/>
            <person name="Corthals A.P."/>
            <person name="Power M.L."/>
            <person name="Jones G."/>
            <person name="Ransome R.D."/>
            <person name="Dechmann D.K.N."/>
            <person name="Locatelli A.G."/>
            <person name="Puechmaille S.J."/>
            <person name="Fedrigo O."/>
            <person name="Jarvis E.D."/>
            <person name="Hiller M."/>
            <person name="Vernes S.C."/>
            <person name="Myers E.W."/>
            <person name="Teeling E.C."/>
        </authorList>
    </citation>
    <scope>NUCLEOTIDE SEQUENCE [LARGE SCALE GENOMIC DNA]</scope>
    <source>
        <strain evidence="5">MMolMol1</strain>
        <tissue evidence="5">Muscle</tissue>
    </source>
</reference>
<dbReference type="Gene3D" id="3.30.250.20">
    <property type="entry name" value="L1 transposable element, C-terminal domain"/>
    <property type="match status" value="1"/>
</dbReference>
<dbReference type="AlphaFoldDB" id="A0A7J8JWV2"/>
<feature type="region of interest" description="Disordered" evidence="2">
    <location>
        <begin position="1"/>
        <end position="41"/>
    </location>
</feature>
<organism evidence="5 6">
    <name type="scientific">Molossus molossus</name>
    <name type="common">Pallas' mastiff bat</name>
    <name type="synonym">Vespertilio molossus</name>
    <dbReference type="NCBI Taxonomy" id="27622"/>
    <lineage>
        <taxon>Eukaryota</taxon>
        <taxon>Metazoa</taxon>
        <taxon>Chordata</taxon>
        <taxon>Craniata</taxon>
        <taxon>Vertebrata</taxon>
        <taxon>Euteleostomi</taxon>
        <taxon>Mammalia</taxon>
        <taxon>Eutheria</taxon>
        <taxon>Laurasiatheria</taxon>
        <taxon>Chiroptera</taxon>
        <taxon>Yangochiroptera</taxon>
        <taxon>Molossidae</taxon>
        <taxon>Molossus</taxon>
    </lineage>
</organism>
<name>A0A7J8JWV2_MOLMO</name>
<evidence type="ECO:0000259" key="3">
    <source>
        <dbReference type="Pfam" id="PF02994"/>
    </source>
</evidence>
<dbReference type="FunFam" id="3.30.70.1820:FF:000002">
    <property type="entry name" value="LINE-1 retrotransposable element ORF1 protein"/>
    <property type="match status" value="1"/>
</dbReference>
<dbReference type="Pfam" id="PF02994">
    <property type="entry name" value="Transposase_22"/>
    <property type="match status" value="1"/>
</dbReference>
<dbReference type="Pfam" id="PF17490">
    <property type="entry name" value="Tnp_22_dsRBD"/>
    <property type="match status" value="1"/>
</dbReference>
<gene>
    <name evidence="5" type="ORF">HJG59_007884</name>
</gene>
<dbReference type="EMBL" id="JACASF010000001">
    <property type="protein sequence ID" value="KAF6500849.1"/>
    <property type="molecule type" value="Genomic_DNA"/>
</dbReference>
<dbReference type="InParanoid" id="A0A7J8JWV2"/>
<dbReference type="InterPro" id="IPR035300">
    <property type="entry name" value="L1_dsRBD"/>
</dbReference>
<proteinExistence type="inferred from homology"/>
<keyword evidence="6" id="KW-1185">Reference proteome</keyword>
<sequence length="141" mass="16389">MVTENFPNLGKEKGIQVQKAQRAPSKKNPNRPTPRHIGIKLPKIKDKERILKSARDKQQVTYKGNPIRLSADLSTETLQARREWHEVIKVMKNKDPNPRLLYPARLSFKIEGQIKSFPDKKRLREYISTKPPLQEMLKGLL</sequence>
<evidence type="ECO:0000259" key="4">
    <source>
        <dbReference type="Pfam" id="PF17490"/>
    </source>
</evidence>
<feature type="domain" description="L1 transposable element dsRBD-like" evidence="4">
    <location>
        <begin position="76"/>
        <end position="138"/>
    </location>
</feature>
<feature type="compositionally biased region" description="Basic residues" evidence="2">
    <location>
        <begin position="24"/>
        <end position="38"/>
    </location>
</feature>
<dbReference type="InterPro" id="IPR043636">
    <property type="entry name" value="L1_RRM_dom"/>
</dbReference>
<comment type="similarity">
    <text evidence="1">Belongs to the transposase 22 family.</text>
</comment>
<dbReference type="Proteomes" id="UP000550707">
    <property type="component" value="Unassembled WGS sequence"/>
</dbReference>
<dbReference type="PANTHER" id="PTHR11505">
    <property type="entry name" value="L1 TRANSPOSABLE ELEMENT-RELATED"/>
    <property type="match status" value="1"/>
</dbReference>
<evidence type="ECO:0000256" key="1">
    <source>
        <dbReference type="ARBA" id="ARBA00061640"/>
    </source>
</evidence>